<name>A0A6J6EM23_9ZZZZ</name>
<dbReference type="GO" id="GO:0016787">
    <property type="term" value="F:hydrolase activity"/>
    <property type="evidence" value="ECO:0007669"/>
    <property type="project" value="InterPro"/>
</dbReference>
<dbReference type="EMBL" id="CAEZVY010000142">
    <property type="protein sequence ID" value="CAB4650627.1"/>
    <property type="molecule type" value="Genomic_DNA"/>
</dbReference>
<evidence type="ECO:0000313" key="2">
    <source>
        <dbReference type="EMBL" id="CAB4573988.1"/>
    </source>
</evidence>
<dbReference type="Gene3D" id="3.30.70.360">
    <property type="match status" value="1"/>
</dbReference>
<evidence type="ECO:0000313" key="3">
    <source>
        <dbReference type="EMBL" id="CAB4650627.1"/>
    </source>
</evidence>
<dbReference type="InterPro" id="IPR011650">
    <property type="entry name" value="Peptidase_M20_dimer"/>
</dbReference>
<dbReference type="AlphaFoldDB" id="A0A6J6EM23"/>
<feature type="domain" description="Peptidase M20 dimerisation" evidence="1">
    <location>
        <begin position="184"/>
        <end position="273"/>
    </location>
</feature>
<dbReference type="Pfam" id="PF07687">
    <property type="entry name" value="M20_dimer"/>
    <property type="match status" value="1"/>
</dbReference>
<dbReference type="PANTHER" id="PTHR11014">
    <property type="entry name" value="PEPTIDASE M20 FAMILY MEMBER"/>
    <property type="match status" value="1"/>
</dbReference>
<dbReference type="PIRSF" id="PIRSF005962">
    <property type="entry name" value="Pept_M20D_amidohydro"/>
    <property type="match status" value="1"/>
</dbReference>
<protein>
    <submittedName>
        <fullName evidence="2">Unannotated protein</fullName>
    </submittedName>
</protein>
<evidence type="ECO:0000259" key="1">
    <source>
        <dbReference type="Pfam" id="PF07687"/>
    </source>
</evidence>
<dbReference type="EMBL" id="CAEZTM010000040">
    <property type="protein sequence ID" value="CAB4573988.1"/>
    <property type="molecule type" value="Genomic_DNA"/>
</dbReference>
<sequence>MTNCSYHELVELRRAIHKDPELRFSEHRTSERIKAFLVDHGWEVHKDPESPGLVARWPGAQKKIQVLVRADIDAYPVQDGKKVPYASANAGVAHACGHDVHTTAALGLACRLASEPDVRDHVSILFQPAEEIPFGESSGARRMLDSGLLGDSYDAIVGLHCWPQLEVGTIGIDSGPAMAAKDGFGIEFHGMSTHAATPALARDALLAAADAILSLHAAVSRFRNPNELVAFNVGTIAGGRSQSAVPDLVFITGTLRSHDEGVRQRLKVVIERVAHASANKFDVTADFTWANQMPAVVNSPGLVSLALEVLPETKHTIVELTEPPLTTDDFSLLAERGPTLYFKLGVTPVGADAILPLHTGLFDVDEGCIPVAVDGLERLVKSALASVERGENLS</sequence>
<dbReference type="SUPFAM" id="SSF55031">
    <property type="entry name" value="Bacterial exopeptidase dimerisation domain"/>
    <property type="match status" value="1"/>
</dbReference>
<dbReference type="PANTHER" id="PTHR11014:SF63">
    <property type="entry name" value="METALLOPEPTIDASE, PUTATIVE (AFU_ORTHOLOGUE AFUA_6G09600)-RELATED"/>
    <property type="match status" value="1"/>
</dbReference>
<dbReference type="NCBIfam" id="TIGR01891">
    <property type="entry name" value="amidohydrolases"/>
    <property type="match status" value="1"/>
</dbReference>
<dbReference type="InterPro" id="IPR002933">
    <property type="entry name" value="Peptidase_M20"/>
</dbReference>
<organism evidence="2">
    <name type="scientific">freshwater metagenome</name>
    <dbReference type="NCBI Taxonomy" id="449393"/>
    <lineage>
        <taxon>unclassified sequences</taxon>
        <taxon>metagenomes</taxon>
        <taxon>ecological metagenomes</taxon>
    </lineage>
</organism>
<gene>
    <name evidence="2" type="ORF">UFOPK1684_00927</name>
    <name evidence="3" type="ORF">UFOPK2158_01175</name>
</gene>
<dbReference type="CDD" id="cd03886">
    <property type="entry name" value="M20_Acy1"/>
    <property type="match status" value="1"/>
</dbReference>
<dbReference type="Pfam" id="PF01546">
    <property type="entry name" value="Peptidase_M20"/>
    <property type="match status" value="1"/>
</dbReference>
<dbReference type="InterPro" id="IPR017439">
    <property type="entry name" value="Amidohydrolase"/>
</dbReference>
<dbReference type="SUPFAM" id="SSF53187">
    <property type="entry name" value="Zn-dependent exopeptidases"/>
    <property type="match status" value="1"/>
</dbReference>
<dbReference type="InterPro" id="IPR036264">
    <property type="entry name" value="Bact_exopeptidase_dim_dom"/>
</dbReference>
<accession>A0A6J6EM23</accession>
<reference evidence="2" key="1">
    <citation type="submission" date="2020-05" db="EMBL/GenBank/DDBJ databases">
        <authorList>
            <person name="Chiriac C."/>
            <person name="Salcher M."/>
            <person name="Ghai R."/>
            <person name="Kavagutti S V."/>
        </authorList>
    </citation>
    <scope>NUCLEOTIDE SEQUENCE</scope>
</reference>
<dbReference type="Gene3D" id="3.40.630.10">
    <property type="entry name" value="Zn peptidases"/>
    <property type="match status" value="1"/>
</dbReference>
<proteinExistence type="predicted"/>